<dbReference type="EMBL" id="JAAIUW010000006">
    <property type="protein sequence ID" value="KAF7827903.1"/>
    <property type="molecule type" value="Genomic_DNA"/>
</dbReference>
<dbReference type="InterPro" id="IPR018119">
    <property type="entry name" value="Strictosidine_synth_cons-reg"/>
</dbReference>
<keyword evidence="3" id="KW-0926">Vacuole</keyword>
<dbReference type="AlphaFoldDB" id="A0A834TTP4"/>
<evidence type="ECO:0000256" key="2">
    <source>
        <dbReference type="ARBA" id="ARBA00009191"/>
    </source>
</evidence>
<sequence>MKSISSSSSSHLLIFISLLLSFATFTFSSSGVRVIDGLENYSELRLPNGTSGPESLAFDCHGEGPYTGVSDGRILKWTGTQWVEFAITSPNRNRTLCDGSTDVNIEPICGSPLGLKYDTKRCNLYIADAYFGLLKVGPNGGVAQQLARVDDDGVPFNFLNDLDVDERTGEVYFSESSAIYQRSEVQMIIQTGDRTGRLFKYDPTNKKVQVLLKNVTFANGVALSKDGSFVLVAEFSSSRILRFWLKGNKANTSELFARVERFPDNIKRNKDGDFWVGLFSNRTTSTPAPIPWKKLGDDPVGVKFDNNGKMLEILDGRGGQELDSVSEVRQNDKKLWIGSSMKPYVVVVN</sequence>
<dbReference type="SUPFAM" id="SSF63829">
    <property type="entry name" value="Calcium-dependent phosphotriesterase"/>
    <property type="match status" value="1"/>
</dbReference>
<dbReference type="Pfam" id="PF03088">
    <property type="entry name" value="Str_synth"/>
    <property type="match status" value="1"/>
</dbReference>
<dbReference type="Gene3D" id="2.120.10.30">
    <property type="entry name" value="TolB, C-terminal domain"/>
    <property type="match status" value="1"/>
</dbReference>
<comment type="caution">
    <text evidence="8">The sequence shown here is derived from an EMBL/GenBank/DDBJ whole genome shotgun (WGS) entry which is preliminary data.</text>
</comment>
<evidence type="ECO:0000256" key="1">
    <source>
        <dbReference type="ARBA" id="ARBA00004116"/>
    </source>
</evidence>
<feature type="chain" id="PRO_5032696337" evidence="6">
    <location>
        <begin position="29"/>
        <end position="349"/>
    </location>
</feature>
<dbReference type="OrthoDB" id="5307922at2759"/>
<accession>A0A834TTP4</accession>
<evidence type="ECO:0000313" key="8">
    <source>
        <dbReference type="EMBL" id="KAF7827903.1"/>
    </source>
</evidence>
<evidence type="ECO:0000256" key="3">
    <source>
        <dbReference type="ARBA" id="ARBA00022554"/>
    </source>
</evidence>
<feature type="signal peptide" evidence="6">
    <location>
        <begin position="1"/>
        <end position="28"/>
    </location>
</feature>
<evidence type="ECO:0000256" key="6">
    <source>
        <dbReference type="SAM" id="SignalP"/>
    </source>
</evidence>
<keyword evidence="9" id="KW-1185">Reference proteome</keyword>
<dbReference type="FunFam" id="2.120.10.30:FF:000032">
    <property type="entry name" value="Protein STRICTOSIDINE SYNTHASE-LIKE 13"/>
    <property type="match status" value="1"/>
</dbReference>
<evidence type="ECO:0000256" key="4">
    <source>
        <dbReference type="ARBA" id="ARBA00022729"/>
    </source>
</evidence>
<dbReference type="GO" id="GO:0005773">
    <property type="term" value="C:vacuole"/>
    <property type="evidence" value="ECO:0007669"/>
    <property type="project" value="UniProtKB-SubCell"/>
</dbReference>
<dbReference type="GO" id="GO:0016787">
    <property type="term" value="F:hydrolase activity"/>
    <property type="evidence" value="ECO:0007669"/>
    <property type="project" value="TreeGrafter"/>
</dbReference>
<evidence type="ECO:0000259" key="7">
    <source>
        <dbReference type="Pfam" id="PF03088"/>
    </source>
</evidence>
<gene>
    <name evidence="8" type="ORF">G2W53_019067</name>
</gene>
<reference evidence="8" key="1">
    <citation type="submission" date="2020-09" db="EMBL/GenBank/DDBJ databases">
        <title>Genome-Enabled Discovery of Anthraquinone Biosynthesis in Senna tora.</title>
        <authorList>
            <person name="Kang S.-H."/>
            <person name="Pandey R.P."/>
            <person name="Lee C.-M."/>
            <person name="Sim J.-S."/>
            <person name="Jeong J.-T."/>
            <person name="Choi B.-S."/>
            <person name="Jung M."/>
            <person name="Ginzburg D."/>
            <person name="Zhao K."/>
            <person name="Won S.Y."/>
            <person name="Oh T.-J."/>
            <person name="Yu Y."/>
            <person name="Kim N.-H."/>
            <person name="Lee O.R."/>
            <person name="Lee T.-H."/>
            <person name="Bashyal P."/>
            <person name="Kim T.-S."/>
            <person name="Lee W.-H."/>
            <person name="Kawkins C."/>
            <person name="Kim C.-K."/>
            <person name="Kim J.S."/>
            <person name="Ahn B.O."/>
            <person name="Rhee S.Y."/>
            <person name="Sohng J.K."/>
        </authorList>
    </citation>
    <scope>NUCLEOTIDE SEQUENCE</scope>
    <source>
        <tissue evidence="8">Leaf</tissue>
    </source>
</reference>
<keyword evidence="5" id="KW-0325">Glycoprotein</keyword>
<comment type="subcellular location">
    <subcellularLocation>
        <location evidence="1">Vacuole</location>
    </subcellularLocation>
</comment>
<name>A0A834TTP4_9FABA</name>
<keyword evidence="4 6" id="KW-0732">Signal</keyword>
<comment type="similarity">
    <text evidence="2">Belongs to the strictosidine synthase family.</text>
</comment>
<evidence type="ECO:0000256" key="5">
    <source>
        <dbReference type="ARBA" id="ARBA00023180"/>
    </source>
</evidence>
<organism evidence="8 9">
    <name type="scientific">Senna tora</name>
    <dbReference type="NCBI Taxonomy" id="362788"/>
    <lineage>
        <taxon>Eukaryota</taxon>
        <taxon>Viridiplantae</taxon>
        <taxon>Streptophyta</taxon>
        <taxon>Embryophyta</taxon>
        <taxon>Tracheophyta</taxon>
        <taxon>Spermatophyta</taxon>
        <taxon>Magnoliopsida</taxon>
        <taxon>eudicotyledons</taxon>
        <taxon>Gunneridae</taxon>
        <taxon>Pentapetalae</taxon>
        <taxon>rosids</taxon>
        <taxon>fabids</taxon>
        <taxon>Fabales</taxon>
        <taxon>Fabaceae</taxon>
        <taxon>Caesalpinioideae</taxon>
        <taxon>Cassia clade</taxon>
        <taxon>Senna</taxon>
    </lineage>
</organism>
<proteinExistence type="inferred from homology"/>
<dbReference type="PANTHER" id="PTHR10426:SF86">
    <property type="entry name" value="PROTEIN STRICTOSIDINE SYNTHASE-LIKE 10-LIKE"/>
    <property type="match status" value="1"/>
</dbReference>
<dbReference type="GO" id="GO:0012505">
    <property type="term" value="C:endomembrane system"/>
    <property type="evidence" value="ECO:0007669"/>
    <property type="project" value="TreeGrafter"/>
</dbReference>
<dbReference type="InterPro" id="IPR011042">
    <property type="entry name" value="6-blade_b-propeller_TolB-like"/>
</dbReference>
<dbReference type="PANTHER" id="PTHR10426">
    <property type="entry name" value="STRICTOSIDINE SYNTHASE-RELATED"/>
    <property type="match status" value="1"/>
</dbReference>
<feature type="domain" description="Strictosidine synthase conserved region" evidence="7">
    <location>
        <begin position="160"/>
        <end position="247"/>
    </location>
</feature>
<dbReference type="Pfam" id="PF20067">
    <property type="entry name" value="SSL_N"/>
    <property type="match status" value="1"/>
</dbReference>
<protein>
    <submittedName>
        <fullName evidence="8">Protein STRICTOSIDINE SYNTHASE-LIKE 10-like</fullName>
    </submittedName>
</protein>
<evidence type="ECO:0000313" key="9">
    <source>
        <dbReference type="Proteomes" id="UP000634136"/>
    </source>
</evidence>
<dbReference type="Proteomes" id="UP000634136">
    <property type="component" value="Unassembled WGS sequence"/>
</dbReference>